<proteinExistence type="predicted"/>
<name>A0A0L0BMG6_LUCCU</name>
<dbReference type="Pfam" id="PF20212">
    <property type="entry name" value="DUF6572"/>
    <property type="match status" value="1"/>
</dbReference>
<dbReference type="EMBL" id="JRES01001635">
    <property type="protein sequence ID" value="KNC21320.1"/>
    <property type="molecule type" value="Genomic_DNA"/>
</dbReference>
<sequence>MIGIPKDNTNLVRLGITDHLCWNDDILEHLYLLQEKINSYIRFIESKEVYEAFPESKGINNFLIEIFFLHEIPSECIEFLEKVKDILVTINTSLRYEVDNE</sequence>
<gene>
    <name evidence="1" type="ORF">FF38_03678</name>
</gene>
<reference evidence="1 2" key="1">
    <citation type="journal article" date="2015" name="Nat. Commun.">
        <title>Lucilia cuprina genome unlocks parasitic fly biology to underpin future interventions.</title>
        <authorList>
            <person name="Anstead C.A."/>
            <person name="Korhonen P.K."/>
            <person name="Young N.D."/>
            <person name="Hall R.S."/>
            <person name="Jex A.R."/>
            <person name="Murali S.C."/>
            <person name="Hughes D.S."/>
            <person name="Lee S.F."/>
            <person name="Perry T."/>
            <person name="Stroehlein A.J."/>
            <person name="Ansell B.R."/>
            <person name="Breugelmans B."/>
            <person name="Hofmann A."/>
            <person name="Qu J."/>
            <person name="Dugan S."/>
            <person name="Lee S.L."/>
            <person name="Chao H."/>
            <person name="Dinh H."/>
            <person name="Han Y."/>
            <person name="Doddapaneni H.V."/>
            <person name="Worley K.C."/>
            <person name="Muzny D.M."/>
            <person name="Ioannidis P."/>
            <person name="Waterhouse R.M."/>
            <person name="Zdobnov E.M."/>
            <person name="James P.J."/>
            <person name="Bagnall N.H."/>
            <person name="Kotze A.C."/>
            <person name="Gibbs R.A."/>
            <person name="Richards S."/>
            <person name="Batterham P."/>
            <person name="Gasser R.B."/>
        </authorList>
    </citation>
    <scope>NUCLEOTIDE SEQUENCE [LARGE SCALE GENOMIC DNA]</scope>
    <source>
        <strain evidence="1 2">LS</strain>
        <tissue evidence="1">Full body</tissue>
    </source>
</reference>
<evidence type="ECO:0000313" key="2">
    <source>
        <dbReference type="Proteomes" id="UP000037069"/>
    </source>
</evidence>
<dbReference type="Proteomes" id="UP000037069">
    <property type="component" value="Unassembled WGS sequence"/>
</dbReference>
<accession>A0A0L0BMG6</accession>
<comment type="caution">
    <text evidence="1">The sequence shown here is derived from an EMBL/GenBank/DDBJ whole genome shotgun (WGS) entry which is preliminary data.</text>
</comment>
<dbReference type="AlphaFoldDB" id="A0A0L0BMG6"/>
<dbReference type="InterPro" id="IPR046702">
    <property type="entry name" value="DUF6572"/>
</dbReference>
<keyword evidence="2" id="KW-1185">Reference proteome</keyword>
<protein>
    <submittedName>
        <fullName evidence="1">Uncharacterized protein</fullName>
    </submittedName>
</protein>
<organism evidence="1 2">
    <name type="scientific">Lucilia cuprina</name>
    <name type="common">Green bottle fly</name>
    <name type="synonym">Australian sheep blowfly</name>
    <dbReference type="NCBI Taxonomy" id="7375"/>
    <lineage>
        <taxon>Eukaryota</taxon>
        <taxon>Metazoa</taxon>
        <taxon>Ecdysozoa</taxon>
        <taxon>Arthropoda</taxon>
        <taxon>Hexapoda</taxon>
        <taxon>Insecta</taxon>
        <taxon>Pterygota</taxon>
        <taxon>Neoptera</taxon>
        <taxon>Endopterygota</taxon>
        <taxon>Diptera</taxon>
        <taxon>Brachycera</taxon>
        <taxon>Muscomorpha</taxon>
        <taxon>Oestroidea</taxon>
        <taxon>Calliphoridae</taxon>
        <taxon>Luciliinae</taxon>
        <taxon>Lucilia</taxon>
    </lineage>
</organism>
<evidence type="ECO:0000313" key="1">
    <source>
        <dbReference type="EMBL" id="KNC21320.1"/>
    </source>
</evidence>